<dbReference type="PANTHER" id="PTHR21366">
    <property type="entry name" value="GLYOXALASE FAMILY PROTEIN"/>
    <property type="match status" value="1"/>
</dbReference>
<dbReference type="InterPro" id="IPR004360">
    <property type="entry name" value="Glyas_Fos-R_dOase_dom"/>
</dbReference>
<dbReference type="CDD" id="cd07245">
    <property type="entry name" value="VOC_like"/>
    <property type="match status" value="1"/>
</dbReference>
<evidence type="ECO:0000313" key="3">
    <source>
        <dbReference type="EMBL" id="HDK37692.1"/>
    </source>
</evidence>
<sequence length="122" mass="13456">MTDIRSIHHVSLIISNTRQSLAFYQGVLGLEVAERPELGFPGAWLNMGAQQLHLLELPNPDAVSGRPQHGGRDRHLALLVEDLDELVRALEQADIGYSRSKSGRAALFCRDPDGNALEFIQS</sequence>
<dbReference type="GO" id="GO:0046872">
    <property type="term" value="F:metal ion binding"/>
    <property type="evidence" value="ECO:0007669"/>
    <property type="project" value="UniProtKB-KW"/>
</dbReference>
<name>A0A831JQX5_9GAMM</name>
<dbReference type="InterPro" id="IPR037523">
    <property type="entry name" value="VOC_core"/>
</dbReference>
<keyword evidence="1" id="KW-0479">Metal-binding</keyword>
<dbReference type="InterPro" id="IPR050383">
    <property type="entry name" value="GlyoxalaseI/FosfomycinResist"/>
</dbReference>
<dbReference type="GO" id="GO:0004462">
    <property type="term" value="F:lactoylglutathione lyase activity"/>
    <property type="evidence" value="ECO:0007669"/>
    <property type="project" value="InterPro"/>
</dbReference>
<organism evidence="3">
    <name type="scientific">Thiolapillus brandeum</name>
    <dbReference type="NCBI Taxonomy" id="1076588"/>
    <lineage>
        <taxon>Bacteria</taxon>
        <taxon>Pseudomonadati</taxon>
        <taxon>Pseudomonadota</taxon>
        <taxon>Gammaproteobacteria</taxon>
        <taxon>Chromatiales</taxon>
        <taxon>Sedimenticolaceae</taxon>
        <taxon>Thiolapillus</taxon>
    </lineage>
</organism>
<dbReference type="Gene3D" id="3.10.180.10">
    <property type="entry name" value="2,3-Dihydroxybiphenyl 1,2-Dioxygenase, domain 1"/>
    <property type="match status" value="1"/>
</dbReference>
<evidence type="ECO:0000256" key="1">
    <source>
        <dbReference type="ARBA" id="ARBA00022723"/>
    </source>
</evidence>
<comment type="caution">
    <text evidence="3">The sequence shown here is derived from an EMBL/GenBank/DDBJ whole genome shotgun (WGS) entry which is preliminary data.</text>
</comment>
<dbReference type="PANTHER" id="PTHR21366:SF22">
    <property type="entry name" value="VOC DOMAIN-CONTAINING PROTEIN"/>
    <property type="match status" value="1"/>
</dbReference>
<feature type="domain" description="VOC" evidence="2">
    <location>
        <begin position="6"/>
        <end position="122"/>
    </location>
</feature>
<dbReference type="PROSITE" id="PS51819">
    <property type="entry name" value="VOC"/>
    <property type="match status" value="1"/>
</dbReference>
<dbReference type="SUPFAM" id="SSF54593">
    <property type="entry name" value="Glyoxalase/Bleomycin resistance protein/Dihydroxybiphenyl dioxygenase"/>
    <property type="match status" value="1"/>
</dbReference>
<dbReference type="AlphaFoldDB" id="A0A831JQX5"/>
<dbReference type="InterPro" id="IPR018146">
    <property type="entry name" value="Glyoxalase_1_CS"/>
</dbReference>
<proteinExistence type="predicted"/>
<dbReference type="Proteomes" id="UP000885822">
    <property type="component" value="Unassembled WGS sequence"/>
</dbReference>
<reference evidence="3" key="1">
    <citation type="journal article" date="2020" name="mSystems">
        <title>Genome- and Community-Level Interaction Insights into Carbon Utilization and Element Cycling Functions of Hydrothermarchaeota in Hydrothermal Sediment.</title>
        <authorList>
            <person name="Zhou Z."/>
            <person name="Liu Y."/>
            <person name="Xu W."/>
            <person name="Pan J."/>
            <person name="Luo Z.H."/>
            <person name="Li M."/>
        </authorList>
    </citation>
    <scope>NUCLEOTIDE SEQUENCE [LARGE SCALE GENOMIC DNA]</scope>
    <source>
        <strain evidence="3">HyVt-26</strain>
    </source>
</reference>
<evidence type="ECO:0000259" key="2">
    <source>
        <dbReference type="PROSITE" id="PS51819"/>
    </source>
</evidence>
<protein>
    <submittedName>
        <fullName evidence="3">Glyoxalase</fullName>
    </submittedName>
</protein>
<dbReference type="Pfam" id="PF00903">
    <property type="entry name" value="Glyoxalase"/>
    <property type="match status" value="1"/>
</dbReference>
<dbReference type="EMBL" id="DRCV01000070">
    <property type="protein sequence ID" value="HDK37692.1"/>
    <property type="molecule type" value="Genomic_DNA"/>
</dbReference>
<dbReference type="InterPro" id="IPR029068">
    <property type="entry name" value="Glyas_Bleomycin-R_OHBP_Dase"/>
</dbReference>
<gene>
    <name evidence="3" type="ORF">ENG92_01570</name>
</gene>
<accession>A0A831JQX5</accession>
<dbReference type="PROSITE" id="PS00934">
    <property type="entry name" value="GLYOXALASE_I_1"/>
    <property type="match status" value="1"/>
</dbReference>